<dbReference type="Pfam" id="PF00501">
    <property type="entry name" value="AMP-binding"/>
    <property type="match status" value="1"/>
</dbReference>
<evidence type="ECO:0000313" key="3">
    <source>
        <dbReference type="EMBL" id="RHK59324.1"/>
    </source>
</evidence>
<dbReference type="PANTHER" id="PTHR43845">
    <property type="entry name" value="BLR5969 PROTEIN"/>
    <property type="match status" value="1"/>
</dbReference>
<dbReference type="InterPro" id="IPR000873">
    <property type="entry name" value="AMP-dep_synth/lig_dom"/>
</dbReference>
<proteinExistence type="predicted"/>
<evidence type="ECO:0000313" key="4">
    <source>
        <dbReference type="Proteomes" id="UP000284152"/>
    </source>
</evidence>
<dbReference type="InterPro" id="IPR042099">
    <property type="entry name" value="ANL_N_sf"/>
</dbReference>
<dbReference type="Pfam" id="PF14535">
    <property type="entry name" value="AMP-binding_C_2"/>
    <property type="match status" value="1"/>
</dbReference>
<dbReference type="PANTHER" id="PTHR43845:SF1">
    <property type="entry name" value="BLR5969 PROTEIN"/>
    <property type="match status" value="1"/>
</dbReference>
<protein>
    <submittedName>
        <fullName evidence="3">Phenylacetate--CoA ligase family protein</fullName>
    </submittedName>
</protein>
<dbReference type="SUPFAM" id="SSF56801">
    <property type="entry name" value="Acetyl-CoA synthetase-like"/>
    <property type="match status" value="1"/>
</dbReference>
<dbReference type="InterPro" id="IPR028154">
    <property type="entry name" value="AMP-dep_Lig_C"/>
</dbReference>
<organism evidence="3 4">
    <name type="scientific">Dorea formicigenerans</name>
    <dbReference type="NCBI Taxonomy" id="39486"/>
    <lineage>
        <taxon>Bacteria</taxon>
        <taxon>Bacillati</taxon>
        <taxon>Bacillota</taxon>
        <taxon>Clostridia</taxon>
        <taxon>Lachnospirales</taxon>
        <taxon>Lachnospiraceae</taxon>
        <taxon>Dorea</taxon>
    </lineage>
</organism>
<name>A0A415H137_9FIRM</name>
<evidence type="ECO:0000259" key="1">
    <source>
        <dbReference type="Pfam" id="PF00501"/>
    </source>
</evidence>
<evidence type="ECO:0000259" key="2">
    <source>
        <dbReference type="Pfam" id="PF14535"/>
    </source>
</evidence>
<sequence>MSCLTKKELIDDPNLILSVPEDKIVQVFLSTGTTSDSVVYVKHTWEDLYIHDLAPEMPILFPISNKDIAAVALPYEMSSAGLSYHRVLQDGMGCAVISVGKGGAYSEPKKTVKALKDMKVNVLLTSPSYAMCLYECANENFLEIGKDINIKTIWLTGEGCSNAFRKRVEKLWKCSAYFYYGSLECGGIGIECEEQNGYHVCNGHVYVEILDSETGEKLEPGQIGNIVVTTLLKDGSPFIRYDTQDLGYIEEECRCGIKLPKLILRGRKNDQIVINEKEYSPFYVEEQLMKIPEVGNNYQFLVYNNVLLIKTEINTEFENSRELEEKISSQVEFGCGIPNIVEITEKIGYTGKKAQRVVHINEDYPLGGKYNDCRCTCSYFE</sequence>
<feature type="domain" description="AMP-dependent synthetase/ligase" evidence="1">
    <location>
        <begin position="93"/>
        <end position="229"/>
    </location>
</feature>
<keyword evidence="3" id="KW-0436">Ligase</keyword>
<reference evidence="3 4" key="1">
    <citation type="submission" date="2018-08" db="EMBL/GenBank/DDBJ databases">
        <title>A genome reference for cultivated species of the human gut microbiota.</title>
        <authorList>
            <person name="Zou Y."/>
            <person name="Xue W."/>
            <person name="Luo G."/>
        </authorList>
    </citation>
    <scope>NUCLEOTIDE SEQUENCE [LARGE SCALE GENOMIC DNA]</scope>
    <source>
        <strain evidence="3 4">AF42-21</strain>
    </source>
</reference>
<dbReference type="Gene3D" id="3.40.50.12780">
    <property type="entry name" value="N-terminal domain of ligase-like"/>
    <property type="match status" value="1"/>
</dbReference>
<dbReference type="EMBL" id="QRNS01000058">
    <property type="protein sequence ID" value="RHK59324.1"/>
    <property type="molecule type" value="Genomic_DNA"/>
</dbReference>
<dbReference type="AlphaFoldDB" id="A0A415H137"/>
<dbReference type="GO" id="GO:0016874">
    <property type="term" value="F:ligase activity"/>
    <property type="evidence" value="ECO:0007669"/>
    <property type="project" value="UniProtKB-KW"/>
</dbReference>
<accession>A0A415H137</accession>
<feature type="domain" description="AMP-dependent ligase C-terminal" evidence="2">
    <location>
        <begin position="281"/>
        <end position="358"/>
    </location>
</feature>
<gene>
    <name evidence="3" type="ORF">DW054_16230</name>
</gene>
<comment type="caution">
    <text evidence="3">The sequence shown here is derived from an EMBL/GenBank/DDBJ whole genome shotgun (WGS) entry which is preliminary data.</text>
</comment>
<dbReference type="Proteomes" id="UP000284152">
    <property type="component" value="Unassembled WGS sequence"/>
</dbReference>